<evidence type="ECO:0000313" key="2">
    <source>
        <dbReference type="EMBL" id="QIC72184.1"/>
    </source>
</evidence>
<dbReference type="EMBL" id="CP044460">
    <property type="protein sequence ID" value="QIC72184.1"/>
    <property type="molecule type" value="Genomic_DNA"/>
</dbReference>
<proteinExistence type="predicted"/>
<dbReference type="Pfam" id="PF03090">
    <property type="entry name" value="Replicase"/>
    <property type="match status" value="1"/>
</dbReference>
<accession>A0A6C0Y7F1</accession>
<dbReference type="Pfam" id="PF13384">
    <property type="entry name" value="HTH_23"/>
    <property type="match status" value="1"/>
</dbReference>
<sequence length="321" mass="36979">MNYTKSHSTLTKFRTELGTQQQLDLFESLPNKPYCMDEKPGYMLIRTKSIAVKKPYIQINSPLTTIYFVFDDDKEDAALSWFDAGLPKPFWTTQNPVNGHSHHCYKLEIPLCTSDFSSIKAIKYAQAVYYAYALKMGADRNYSHLITKNPLHPQWRTTFWTERAYSLDYLADFVDLPKRIPKKLEVVGLGRNVTMFEKGRHWAYKAIRDYMHHNTSLEWEKAVRAQIEAINSGFEQPLPYSEVKATAKSIAKWVWQRFSYGEFSAVQAVRGAKGGKAKGLAYSVKREQAIQLKANGMNNTQIAKQLEVDRKTVRRWLGVGQ</sequence>
<dbReference type="Gene3D" id="1.10.10.60">
    <property type="entry name" value="Homeodomain-like"/>
    <property type="match status" value="1"/>
</dbReference>
<dbReference type="InterPro" id="IPR004322">
    <property type="entry name" value="Plasmid_replicase_bac"/>
</dbReference>
<dbReference type="SUPFAM" id="SSF46689">
    <property type="entry name" value="Homeodomain-like"/>
    <property type="match status" value="1"/>
</dbReference>
<feature type="domain" description="Primase C-terminal 1" evidence="1">
    <location>
        <begin position="187"/>
        <end position="256"/>
    </location>
</feature>
<protein>
    <submittedName>
        <fullName evidence="2">Plasmid replicase</fullName>
    </submittedName>
</protein>
<name>A0A6C0Y7F1_9GAMM</name>
<evidence type="ECO:0000259" key="1">
    <source>
        <dbReference type="Pfam" id="PF08708"/>
    </source>
</evidence>
<evidence type="ECO:0000313" key="3">
    <source>
        <dbReference type="Proteomes" id="UP000503440"/>
    </source>
</evidence>
<dbReference type="InterPro" id="IPR009057">
    <property type="entry name" value="Homeodomain-like_sf"/>
</dbReference>
<dbReference type="Pfam" id="PF08708">
    <property type="entry name" value="PriCT_1"/>
    <property type="match status" value="1"/>
</dbReference>
<dbReference type="AlphaFoldDB" id="A0A6C0Y7F1"/>
<organism evidence="2 3">
    <name type="scientific">Acinetobacter indicus</name>
    <dbReference type="NCBI Taxonomy" id="756892"/>
    <lineage>
        <taxon>Bacteria</taxon>
        <taxon>Pseudomonadati</taxon>
        <taxon>Pseudomonadota</taxon>
        <taxon>Gammaproteobacteria</taxon>
        <taxon>Moraxellales</taxon>
        <taxon>Moraxellaceae</taxon>
        <taxon>Acinetobacter</taxon>
    </lineage>
</organism>
<geneLocation type="plasmid" evidence="3">
    <name>pb18-5</name>
</geneLocation>
<keyword evidence="2" id="KW-0614">Plasmid</keyword>
<dbReference type="InterPro" id="IPR014820">
    <property type="entry name" value="PriCT_1"/>
</dbReference>
<gene>
    <name evidence="2" type="ORF">FSC09_17665</name>
</gene>
<dbReference type="RefSeq" id="WP_127801922.1">
    <property type="nucleotide sequence ID" value="NZ_CP044460.1"/>
</dbReference>
<reference evidence="2 3" key="1">
    <citation type="submission" date="2019-09" db="EMBL/GenBank/DDBJ databases">
        <title>Non-baumannii Acinetobacter spp. carrying blaNDM-1 isolated in China.</title>
        <authorList>
            <person name="Cui C."/>
            <person name="Chen C."/>
            <person name="Sun J."/>
            <person name="Liu Y."/>
        </authorList>
    </citation>
    <scope>NUCLEOTIDE SEQUENCE [LARGE SCALE GENOMIC DNA]</scope>
    <source>
        <strain evidence="2 3">B18</strain>
        <plasmid evidence="3">pb18-5</plasmid>
    </source>
</reference>
<dbReference type="Gene3D" id="1.10.340.50">
    <property type="match status" value="1"/>
</dbReference>
<dbReference type="Proteomes" id="UP000503440">
    <property type="component" value="Plasmid pB18-5"/>
</dbReference>